<feature type="binding site" evidence="10">
    <location>
        <position position="112"/>
    </location>
    <ligand>
        <name>phosphate</name>
        <dbReference type="ChEBI" id="CHEBI:43474"/>
    </ligand>
</feature>
<keyword evidence="7 9" id="KW-0808">Transferase</keyword>
<dbReference type="AlphaFoldDB" id="A0A366F9V1"/>
<dbReference type="PANTHER" id="PTHR11904:SF9">
    <property type="entry name" value="PURINE NUCLEOSIDE PHOSPHORYLASE-RELATED"/>
    <property type="match status" value="1"/>
</dbReference>
<dbReference type="EMBL" id="QNRK01000018">
    <property type="protein sequence ID" value="RBP10539.1"/>
    <property type="molecule type" value="Genomic_DNA"/>
</dbReference>
<evidence type="ECO:0000256" key="6">
    <source>
        <dbReference type="ARBA" id="ARBA00022676"/>
    </source>
</evidence>
<dbReference type="OrthoDB" id="1523230at2"/>
<dbReference type="InterPro" id="IPR035994">
    <property type="entry name" value="Nucleoside_phosphorylase_sf"/>
</dbReference>
<dbReference type="Proteomes" id="UP000253529">
    <property type="component" value="Unassembled WGS sequence"/>
</dbReference>
<feature type="binding site" evidence="10">
    <location>
        <position position="231"/>
    </location>
    <ligand>
        <name>a purine D-ribonucleoside</name>
        <dbReference type="ChEBI" id="CHEBI:142355"/>
    </ligand>
</feature>
<dbReference type="PANTHER" id="PTHR11904">
    <property type="entry name" value="METHYLTHIOADENOSINE/PURINE NUCLEOSIDE PHOSPHORYLASE"/>
    <property type="match status" value="1"/>
</dbReference>
<reference evidence="12 13" key="1">
    <citation type="submission" date="2018-06" db="EMBL/GenBank/DDBJ databases">
        <title>Genomic Encyclopedia of Type Strains, Phase IV (KMG-IV): sequencing the most valuable type-strain genomes for metagenomic binning, comparative biology and taxonomic classification.</title>
        <authorList>
            <person name="Goeker M."/>
        </authorList>
    </citation>
    <scope>NUCLEOTIDE SEQUENCE [LARGE SCALE GENOMIC DNA]</scope>
    <source>
        <strain evidence="12 13">DSM 24875</strain>
    </source>
</reference>
<name>A0A366F9V1_9HYPH</name>
<evidence type="ECO:0000256" key="3">
    <source>
        <dbReference type="ARBA" id="ARBA00011233"/>
    </source>
</evidence>
<dbReference type="NCBIfam" id="TIGR01697">
    <property type="entry name" value="PNPH-PUNA-XAPA"/>
    <property type="match status" value="1"/>
</dbReference>
<feature type="domain" description="Nucleoside phosphorylase" evidence="11">
    <location>
        <begin position="23"/>
        <end position="266"/>
    </location>
</feature>
<dbReference type="UniPathway" id="UPA00606"/>
<dbReference type="InterPro" id="IPR000845">
    <property type="entry name" value="Nucleoside_phosphorylase_d"/>
</dbReference>
<sequence length="269" mass="28205">MDQDIGGAIVALKKHGLDSLPPLGIVLGSGLGSFADEAAEAIAVGYAELPGFPVPSVEGHAGRLVVGAIEGRRVALFQGRGHYYERGDASAMRVAIDAFKNLGGATLLLTNAAGGLRSEWKPPALVAVTDHINFSGTNPLIGHAGGDRFVPLTRAYDPELIRTLRRAAGEADVALHEGVYMWFSGPSFETPAEIRAAQILGADLVGMSTVPEVILARRAGLRVGAVSVVTNYAAGLSGGDPSHDETQEYARLAADQFKRLLRAFVRQAA</sequence>
<evidence type="ECO:0000256" key="2">
    <source>
        <dbReference type="ARBA" id="ARBA00006751"/>
    </source>
</evidence>
<dbReference type="SUPFAM" id="SSF53167">
    <property type="entry name" value="Purine and uridine phosphorylases"/>
    <property type="match status" value="1"/>
</dbReference>
<keyword evidence="6 9" id="KW-0328">Glycosyltransferase</keyword>
<dbReference type="EC" id="2.4.2.1" evidence="4 9"/>
<dbReference type="GO" id="GO:0009116">
    <property type="term" value="P:nucleoside metabolic process"/>
    <property type="evidence" value="ECO:0007669"/>
    <property type="project" value="InterPro"/>
</dbReference>
<dbReference type="GO" id="GO:0005737">
    <property type="term" value="C:cytoplasm"/>
    <property type="evidence" value="ECO:0007669"/>
    <property type="project" value="TreeGrafter"/>
</dbReference>
<dbReference type="InterPro" id="IPR011269">
    <property type="entry name" value="PUNP"/>
</dbReference>
<evidence type="ECO:0000313" key="13">
    <source>
        <dbReference type="Proteomes" id="UP000253529"/>
    </source>
</evidence>
<evidence type="ECO:0000256" key="7">
    <source>
        <dbReference type="ARBA" id="ARBA00022679"/>
    </source>
</evidence>
<comment type="function">
    <text evidence="9">The purine nucleoside phosphorylases catalyze the phosphorolytic breakdown of the N-glycosidic bond in the beta-(deoxy)ribonucleoside molecules, with the formation of the corresponding free purine bases and pentose-1-phosphate.</text>
</comment>
<feature type="binding site" evidence="10">
    <location>
        <begin position="80"/>
        <end position="82"/>
    </location>
    <ligand>
        <name>phosphate</name>
        <dbReference type="ChEBI" id="CHEBI:43474"/>
    </ligand>
</feature>
<gene>
    <name evidence="12" type="ORF">DFR50_11825</name>
</gene>
<dbReference type="RefSeq" id="WP_113890370.1">
    <property type="nucleotide sequence ID" value="NZ_QNRK01000018.1"/>
</dbReference>
<dbReference type="NCBIfam" id="NF006054">
    <property type="entry name" value="PRK08202.1"/>
    <property type="match status" value="1"/>
</dbReference>
<proteinExistence type="inferred from homology"/>
<evidence type="ECO:0000256" key="1">
    <source>
        <dbReference type="ARBA" id="ARBA00005058"/>
    </source>
</evidence>
<accession>A0A366F9V1</accession>
<evidence type="ECO:0000313" key="12">
    <source>
        <dbReference type="EMBL" id="RBP10539.1"/>
    </source>
</evidence>
<evidence type="ECO:0000256" key="8">
    <source>
        <dbReference type="ARBA" id="ARBA00031036"/>
    </source>
</evidence>
<dbReference type="Pfam" id="PF01048">
    <property type="entry name" value="PNP_UDP_1"/>
    <property type="match status" value="1"/>
</dbReference>
<feature type="binding site" evidence="10">
    <location>
        <position position="29"/>
    </location>
    <ligand>
        <name>phosphate</name>
        <dbReference type="ChEBI" id="CHEBI:43474"/>
    </ligand>
</feature>
<evidence type="ECO:0000256" key="9">
    <source>
        <dbReference type="PIRNR" id="PIRNR000477"/>
    </source>
</evidence>
<organism evidence="12 13">
    <name type="scientific">Roseiarcus fermentans</name>
    <dbReference type="NCBI Taxonomy" id="1473586"/>
    <lineage>
        <taxon>Bacteria</taxon>
        <taxon>Pseudomonadati</taxon>
        <taxon>Pseudomonadota</taxon>
        <taxon>Alphaproteobacteria</taxon>
        <taxon>Hyphomicrobiales</taxon>
        <taxon>Roseiarcaceae</taxon>
        <taxon>Roseiarcus</taxon>
    </lineage>
</organism>
<evidence type="ECO:0000256" key="10">
    <source>
        <dbReference type="PIRSR" id="PIRSR000477-2"/>
    </source>
</evidence>
<comment type="pathway">
    <text evidence="1 9">Purine metabolism; purine nucleoside salvage.</text>
</comment>
<evidence type="ECO:0000259" key="11">
    <source>
        <dbReference type="Pfam" id="PF01048"/>
    </source>
</evidence>
<dbReference type="InterPro" id="IPR011268">
    <property type="entry name" value="Purine_phosphorylase"/>
</dbReference>
<protein>
    <recommendedName>
        <fullName evidence="5 9">Purine nucleoside phosphorylase</fullName>
        <ecNumber evidence="4 9">2.4.2.1</ecNumber>
    </recommendedName>
    <alternativeName>
        <fullName evidence="8 9">Inosine-guanosine phosphorylase</fullName>
    </alternativeName>
</protein>
<dbReference type="CDD" id="cd09009">
    <property type="entry name" value="PNP-EcPNPII_like"/>
    <property type="match status" value="1"/>
</dbReference>
<evidence type="ECO:0000256" key="4">
    <source>
        <dbReference type="ARBA" id="ARBA00011886"/>
    </source>
</evidence>
<dbReference type="PIRSF" id="PIRSF000477">
    <property type="entry name" value="PurNPase"/>
    <property type="match status" value="1"/>
</dbReference>
<keyword evidence="13" id="KW-1185">Reference proteome</keyword>
<dbReference type="GO" id="GO:0004731">
    <property type="term" value="F:purine-nucleoside phosphorylase activity"/>
    <property type="evidence" value="ECO:0007669"/>
    <property type="project" value="UniProtKB-EC"/>
</dbReference>
<feature type="binding site" evidence="10">
    <location>
        <position position="208"/>
    </location>
    <ligand>
        <name>phosphate</name>
        <dbReference type="ChEBI" id="CHEBI:43474"/>
    </ligand>
</feature>
<feature type="binding site" evidence="10">
    <location>
        <position position="60"/>
    </location>
    <ligand>
        <name>phosphate</name>
        <dbReference type="ChEBI" id="CHEBI:43474"/>
    </ligand>
</feature>
<comment type="similarity">
    <text evidence="2 9">Belongs to the PNP/MTAP phosphorylase family.</text>
</comment>
<feature type="binding site" evidence="10">
    <location>
        <position position="189"/>
    </location>
    <ligand>
        <name>a purine D-ribonucleoside</name>
        <dbReference type="ChEBI" id="CHEBI:142355"/>
    </ligand>
</feature>
<dbReference type="NCBIfam" id="TIGR01698">
    <property type="entry name" value="PUNP"/>
    <property type="match status" value="1"/>
</dbReference>
<dbReference type="Gene3D" id="3.40.50.1580">
    <property type="entry name" value="Nucleoside phosphorylase domain"/>
    <property type="match status" value="1"/>
</dbReference>
<comment type="caution">
    <text evidence="12">The sequence shown here is derived from an EMBL/GenBank/DDBJ whole genome shotgun (WGS) entry which is preliminary data.</text>
</comment>
<evidence type="ECO:0000256" key="5">
    <source>
        <dbReference type="ARBA" id="ARBA00013834"/>
    </source>
</evidence>
<comment type="subunit">
    <text evidence="3">Homotrimer.</text>
</comment>